<sequence>MVGCSCNADDGYAVWSQRLVQGSPQVGEGALVALQPKGPDTDTRVLTLSTPLAPHSYDPLQLAETHSSEEWLMKARAVLLKSSDQLSEQLLALLLPQVEDMPNSIHHRVDAAQSIKISRPVGAPVFAHQLLVGAGEGGWSGGDKQEMAEWRDTNRACRG</sequence>
<gene>
    <name evidence="1" type="ORF">MAE02_64350</name>
</gene>
<proteinExistence type="predicted"/>
<evidence type="ECO:0000313" key="1">
    <source>
        <dbReference type="EMBL" id="GEO18739.1"/>
    </source>
</evidence>
<name>A0A512C3E4_9HYPH</name>
<keyword evidence="2" id="KW-1185">Reference proteome</keyword>
<dbReference type="Proteomes" id="UP000321085">
    <property type="component" value="Unassembled WGS sequence"/>
</dbReference>
<accession>A0A512C3E4</accession>
<evidence type="ECO:0000313" key="2">
    <source>
        <dbReference type="Proteomes" id="UP000321085"/>
    </source>
</evidence>
<dbReference type="AlphaFoldDB" id="A0A512C3E4"/>
<organism evidence="1 2">
    <name type="scientific">Microvirga aerophila</name>
    <dbReference type="NCBI Taxonomy" id="670291"/>
    <lineage>
        <taxon>Bacteria</taxon>
        <taxon>Pseudomonadati</taxon>
        <taxon>Pseudomonadota</taxon>
        <taxon>Alphaproteobacteria</taxon>
        <taxon>Hyphomicrobiales</taxon>
        <taxon>Methylobacteriaceae</taxon>
        <taxon>Microvirga</taxon>
    </lineage>
</organism>
<protein>
    <submittedName>
        <fullName evidence="1">Uncharacterized protein</fullName>
    </submittedName>
</protein>
<reference evidence="1 2" key="1">
    <citation type="submission" date="2019-07" db="EMBL/GenBank/DDBJ databases">
        <title>Whole genome shotgun sequence of Microvirga aerophila NBRC 106136.</title>
        <authorList>
            <person name="Hosoyama A."/>
            <person name="Uohara A."/>
            <person name="Ohji S."/>
            <person name="Ichikawa N."/>
        </authorList>
    </citation>
    <scope>NUCLEOTIDE SEQUENCE [LARGE SCALE GENOMIC DNA]</scope>
    <source>
        <strain evidence="1 2">NBRC 106136</strain>
    </source>
</reference>
<dbReference type="EMBL" id="BJYU01000236">
    <property type="protein sequence ID" value="GEO18739.1"/>
    <property type="molecule type" value="Genomic_DNA"/>
</dbReference>
<comment type="caution">
    <text evidence="1">The sequence shown here is derived from an EMBL/GenBank/DDBJ whole genome shotgun (WGS) entry which is preliminary data.</text>
</comment>